<comment type="caution">
    <text evidence="2">The sequence shown here is derived from an EMBL/GenBank/DDBJ whole genome shotgun (WGS) entry which is preliminary data.</text>
</comment>
<gene>
    <name evidence="2" type="ORF">DI564_07595</name>
</gene>
<feature type="transmembrane region" description="Helical" evidence="1">
    <location>
        <begin position="43"/>
        <end position="65"/>
    </location>
</feature>
<evidence type="ECO:0008006" key="4">
    <source>
        <dbReference type="Google" id="ProtNLM"/>
    </source>
</evidence>
<protein>
    <recommendedName>
        <fullName evidence="4">Cation/multidrug efflux pump</fullName>
    </recommendedName>
</protein>
<evidence type="ECO:0000256" key="1">
    <source>
        <dbReference type="SAM" id="Phobius"/>
    </source>
</evidence>
<dbReference type="EMBL" id="QFPO01000005">
    <property type="protein sequence ID" value="PZQ16485.1"/>
    <property type="molecule type" value="Genomic_DNA"/>
</dbReference>
<keyword evidence="1" id="KW-0812">Transmembrane</keyword>
<name>A0A2W5KNK8_9GAMM</name>
<dbReference type="AlphaFoldDB" id="A0A2W5KNK8"/>
<accession>A0A2W5KNK8</accession>
<keyword evidence="1" id="KW-0472">Membrane</keyword>
<dbReference type="Proteomes" id="UP000249046">
    <property type="component" value="Unassembled WGS sequence"/>
</dbReference>
<organism evidence="2 3">
    <name type="scientific">Rhodanobacter denitrificans</name>
    <dbReference type="NCBI Taxonomy" id="666685"/>
    <lineage>
        <taxon>Bacteria</taxon>
        <taxon>Pseudomonadati</taxon>
        <taxon>Pseudomonadota</taxon>
        <taxon>Gammaproteobacteria</taxon>
        <taxon>Lysobacterales</taxon>
        <taxon>Rhodanobacteraceae</taxon>
        <taxon>Rhodanobacter</taxon>
    </lineage>
</organism>
<evidence type="ECO:0000313" key="2">
    <source>
        <dbReference type="EMBL" id="PZQ16485.1"/>
    </source>
</evidence>
<evidence type="ECO:0000313" key="3">
    <source>
        <dbReference type="Proteomes" id="UP000249046"/>
    </source>
</evidence>
<reference evidence="2 3" key="1">
    <citation type="submission" date="2017-08" db="EMBL/GenBank/DDBJ databases">
        <title>Infants hospitalized years apart are colonized by the same room-sourced microbial strains.</title>
        <authorList>
            <person name="Brooks B."/>
            <person name="Olm M.R."/>
            <person name="Firek B.A."/>
            <person name="Baker R."/>
            <person name="Thomas B.C."/>
            <person name="Morowitz M.J."/>
            <person name="Banfield J.F."/>
        </authorList>
    </citation>
    <scope>NUCLEOTIDE SEQUENCE [LARGE SCALE GENOMIC DNA]</scope>
    <source>
        <strain evidence="2">S2_005_003_R2_42</strain>
    </source>
</reference>
<proteinExistence type="predicted"/>
<keyword evidence="1" id="KW-1133">Transmembrane helix</keyword>
<sequence>MSLMPLIVALFVLAAGCLVAGLGQAVAARRRWHQRRRVGACLRGVWSVVFAALGAVGGLAGLALLGYHRLTEEAVVAHVVTRALDTQRYSVRLELPDGSARTTELSGDQWQLDARVIKWRGSAVMLGAPPLYRLDRLSGRYRDAAQARMQPPSLIDLGGTGPLDLWNLAQRHPAWLPWLDADFGSAAYLPMVDGGRFLVTLAPAGGLIARPADETTRMRIEQAGW</sequence>